<gene>
    <name evidence="3" type="primary">yqaA</name>
    <name evidence="3" type="ORF">ING2E5A_0261</name>
</gene>
<feature type="transmembrane region" description="Helical" evidence="1">
    <location>
        <begin position="108"/>
        <end position="130"/>
    </location>
</feature>
<dbReference type="InterPro" id="IPR051311">
    <property type="entry name" value="DedA_domain"/>
</dbReference>
<sequence length="163" mass="17820">MRSRRKLAGSPLIMLEGLAEYGYWGLLLASFLAATILPFSSEVVFAALITAGADIWLSVLYATIGNAAGGATCYYVGKLGKTAWLERWFKINPEKINKTIRWLHGKGAVMGFFGFLPGIGDAILVALGFMRANIPVTMFSMTVGKLLRYILIGFGTDQLVSWF</sequence>
<evidence type="ECO:0000259" key="2">
    <source>
        <dbReference type="Pfam" id="PF09335"/>
    </source>
</evidence>
<accession>A0A1G4G3J0</accession>
<dbReference type="PANTHER" id="PTHR42709:SF4">
    <property type="entry name" value="INNER MEMBRANE PROTEIN YQAA"/>
    <property type="match status" value="1"/>
</dbReference>
<evidence type="ECO:0000313" key="4">
    <source>
        <dbReference type="Proteomes" id="UP000178485"/>
    </source>
</evidence>
<keyword evidence="1" id="KW-1133">Transmembrane helix</keyword>
<dbReference type="Pfam" id="PF09335">
    <property type="entry name" value="VTT_dom"/>
    <property type="match status" value="1"/>
</dbReference>
<feature type="transmembrane region" description="Helical" evidence="1">
    <location>
        <begin position="21"/>
        <end position="49"/>
    </location>
</feature>
<evidence type="ECO:0000256" key="1">
    <source>
        <dbReference type="SAM" id="Phobius"/>
    </source>
</evidence>
<dbReference type="InterPro" id="IPR032816">
    <property type="entry name" value="VTT_dom"/>
</dbReference>
<dbReference type="STRING" id="1642646.ING2E5A_0261"/>
<evidence type="ECO:0000313" key="3">
    <source>
        <dbReference type="EMBL" id="SCM55340.1"/>
    </source>
</evidence>
<feature type="domain" description="VTT" evidence="2">
    <location>
        <begin position="43"/>
        <end position="154"/>
    </location>
</feature>
<feature type="transmembrane region" description="Helical" evidence="1">
    <location>
        <begin position="55"/>
        <end position="77"/>
    </location>
</feature>
<name>A0A1G4G3J0_9BACT</name>
<keyword evidence="1" id="KW-0812">Transmembrane</keyword>
<dbReference type="KEGG" id="pmuc:ING2E5A_0261"/>
<organism evidence="3 4">
    <name type="scientific">Petrimonas mucosa</name>
    <dbReference type="NCBI Taxonomy" id="1642646"/>
    <lineage>
        <taxon>Bacteria</taxon>
        <taxon>Pseudomonadati</taxon>
        <taxon>Bacteroidota</taxon>
        <taxon>Bacteroidia</taxon>
        <taxon>Bacteroidales</taxon>
        <taxon>Dysgonomonadaceae</taxon>
        <taxon>Petrimonas</taxon>
    </lineage>
</organism>
<dbReference type="EMBL" id="LT608328">
    <property type="protein sequence ID" value="SCM55340.1"/>
    <property type="molecule type" value="Genomic_DNA"/>
</dbReference>
<keyword evidence="1" id="KW-0472">Membrane</keyword>
<protein>
    <submittedName>
        <fullName evidence="3">Inner membrane protein YqaA</fullName>
    </submittedName>
</protein>
<reference evidence="3 4" key="1">
    <citation type="submission" date="2016-08" db="EMBL/GenBank/DDBJ databases">
        <authorList>
            <person name="Seilhamer J.J."/>
        </authorList>
    </citation>
    <scope>NUCLEOTIDE SEQUENCE [LARGE SCALE GENOMIC DNA]</scope>
    <source>
        <strain evidence="3">ING2-E5A</strain>
    </source>
</reference>
<proteinExistence type="predicted"/>
<dbReference type="AlphaFoldDB" id="A0A1G4G3J0"/>
<dbReference type="PANTHER" id="PTHR42709">
    <property type="entry name" value="ALKALINE PHOSPHATASE LIKE PROTEIN"/>
    <property type="match status" value="1"/>
</dbReference>
<keyword evidence="4" id="KW-1185">Reference proteome</keyword>
<dbReference type="Proteomes" id="UP000178485">
    <property type="component" value="Chromosome i"/>
</dbReference>